<dbReference type="EnsemblMetazoa" id="PPA36816.1">
    <property type="protein sequence ID" value="PPA36816.1"/>
    <property type="gene ID" value="WBGene00275185"/>
</dbReference>
<evidence type="ECO:0000256" key="6">
    <source>
        <dbReference type="SAM" id="Phobius"/>
    </source>
</evidence>
<protein>
    <submittedName>
        <fullName evidence="7">Uncharacterized protein</fullName>
    </submittedName>
</protein>
<dbReference type="AlphaFoldDB" id="A0A2A6BP90"/>
<keyword evidence="8" id="KW-1185">Reference proteome</keyword>
<dbReference type="Proteomes" id="UP000005239">
    <property type="component" value="Unassembled WGS sequence"/>
</dbReference>
<dbReference type="GO" id="GO:0016020">
    <property type="term" value="C:membrane"/>
    <property type="evidence" value="ECO:0007669"/>
    <property type="project" value="UniProtKB-SubCell"/>
</dbReference>
<feature type="region of interest" description="Disordered" evidence="5">
    <location>
        <begin position="916"/>
        <end position="949"/>
    </location>
</feature>
<feature type="transmembrane region" description="Helical" evidence="6">
    <location>
        <begin position="283"/>
        <end position="306"/>
    </location>
</feature>
<evidence type="ECO:0000256" key="3">
    <source>
        <dbReference type="ARBA" id="ARBA00022989"/>
    </source>
</evidence>
<feature type="transmembrane region" description="Helical" evidence="6">
    <location>
        <begin position="568"/>
        <end position="591"/>
    </location>
</feature>
<feature type="region of interest" description="Disordered" evidence="5">
    <location>
        <begin position="968"/>
        <end position="991"/>
    </location>
</feature>
<feature type="transmembrane region" description="Helical" evidence="6">
    <location>
        <begin position="845"/>
        <end position="870"/>
    </location>
</feature>
<accession>A0A8R1UNV0</accession>
<reference evidence="7" key="2">
    <citation type="submission" date="2022-06" db="UniProtKB">
        <authorList>
            <consortium name="EnsemblMetazoa"/>
        </authorList>
    </citation>
    <scope>IDENTIFICATION</scope>
    <source>
        <strain evidence="7">PS312</strain>
    </source>
</reference>
<reference evidence="8" key="1">
    <citation type="journal article" date="2008" name="Nat. Genet.">
        <title>The Pristionchus pacificus genome provides a unique perspective on nematode lifestyle and parasitism.</title>
        <authorList>
            <person name="Dieterich C."/>
            <person name="Clifton S.W."/>
            <person name="Schuster L.N."/>
            <person name="Chinwalla A."/>
            <person name="Delehaunty K."/>
            <person name="Dinkelacker I."/>
            <person name="Fulton L."/>
            <person name="Fulton R."/>
            <person name="Godfrey J."/>
            <person name="Minx P."/>
            <person name="Mitreva M."/>
            <person name="Roeseler W."/>
            <person name="Tian H."/>
            <person name="Witte H."/>
            <person name="Yang S.P."/>
            <person name="Wilson R.K."/>
            <person name="Sommer R.J."/>
        </authorList>
    </citation>
    <scope>NUCLEOTIDE SEQUENCE [LARGE SCALE GENOMIC DNA]</scope>
    <source>
        <strain evidence="8">PS312</strain>
    </source>
</reference>
<gene>
    <name evidence="7" type="primary">WBGene00275185</name>
</gene>
<organism evidence="7 8">
    <name type="scientific">Pristionchus pacificus</name>
    <name type="common">Parasitic nematode worm</name>
    <dbReference type="NCBI Taxonomy" id="54126"/>
    <lineage>
        <taxon>Eukaryota</taxon>
        <taxon>Metazoa</taxon>
        <taxon>Ecdysozoa</taxon>
        <taxon>Nematoda</taxon>
        <taxon>Chromadorea</taxon>
        <taxon>Rhabditida</taxon>
        <taxon>Rhabditina</taxon>
        <taxon>Diplogasteromorpha</taxon>
        <taxon>Diplogasteroidea</taxon>
        <taxon>Neodiplogasteridae</taxon>
        <taxon>Pristionchus</taxon>
    </lineage>
</organism>
<name>A0A2A6BP90_PRIPA</name>
<evidence type="ECO:0000256" key="2">
    <source>
        <dbReference type="ARBA" id="ARBA00022692"/>
    </source>
</evidence>
<evidence type="ECO:0000313" key="7">
    <source>
        <dbReference type="EnsemblMetazoa" id="PPA36816.1"/>
    </source>
</evidence>
<proteinExistence type="predicted"/>
<feature type="region of interest" description="Disordered" evidence="5">
    <location>
        <begin position="876"/>
        <end position="902"/>
    </location>
</feature>
<evidence type="ECO:0000313" key="8">
    <source>
        <dbReference type="Proteomes" id="UP000005239"/>
    </source>
</evidence>
<keyword evidence="3 6" id="KW-1133">Transmembrane helix</keyword>
<dbReference type="PANTHER" id="PTHR15549:SF6">
    <property type="entry name" value="MID2 DOMAIN-CONTAINING PROTEIN"/>
    <property type="match status" value="1"/>
</dbReference>
<evidence type="ECO:0000256" key="1">
    <source>
        <dbReference type="ARBA" id="ARBA00004167"/>
    </source>
</evidence>
<evidence type="ECO:0000256" key="5">
    <source>
        <dbReference type="SAM" id="MobiDB-lite"/>
    </source>
</evidence>
<evidence type="ECO:0000256" key="4">
    <source>
        <dbReference type="ARBA" id="ARBA00023136"/>
    </source>
</evidence>
<comment type="subcellular location">
    <subcellularLocation>
        <location evidence="1">Membrane</location>
        <topology evidence="1">Single-pass membrane protein</topology>
    </subcellularLocation>
</comment>
<sequence length="991" mass="109191">MIFVRGIIGGKGNACTVNGDRAVREEYLTGYAWEADTSCDDETYLALEVELEIEPLTLQRWRIKITRNDYDQRNIFNDQLPGLGFEFDGAIFEFQTDKMVFRWRKNGEKHSSNHTMKKELFSLMNDTRLYNFVKYSFEIDAGGEKLINLIDGQDVRIIRDYGELIRENVGKRIHDIKDPKFAARLDQLNVCDFSEIKQVCYGSCDKLTNASATVACPSNIWFSEDGLRGVWKAVDHVRCRKGIWHAEWSGGTRTVDETLEIQCSAEKPEEKPTSSQSASQKGAIIGFTVGGVLLIAGLLVAGFFLFRALKRRKEKPTVHSVGIYDLSSPKQKESARTPGETMPEYTAQTDFEGLKTEILEKKTATAKLTERSIEKTRGSKKRSRHPSTESIKILSWAGAFAWCTVPSTLLPCQPQNSSRPISATKWKVVATLFEREREVVTRKPEDYTFSFGNGNGEMTFPNNSTVLILYAVNGILRPTSENSMINNGTITTNDQVLFLTPWRKEYGFTRYSFDIEVAGKNLIDLFGSIIVMKLPGMQIMLNDTAFPEQLKLLTPESKSEGMTAQAKTLLGFGICFGVLVLLVGAVIIVWYHRKNGTIGGKATIRDSDSKAHTPGSTRRSCPAIAPAYTPPAPYELANPYEASVPPLPNLATVFALLSFVNGEATDDVKLEPCSEGSVCIFFGNDKCTVRGVRVETGGYIWDVNTTCDEGNYGHVYARLDIKPVTATEWIINATFHEKTDNASVHTPEHYKFGFGETTLTFPSGSVALFSSNEAELTKIGAIASRYNRWYTIGEPLYEFSRYSFEIAANGEDLIDFFGPEVTFNLSGIKLGFLKDNAGMSAKSKIWVGVAIGAGVVLLIAVILLIVWVVLKSRRKGMGHGSDSKAGTPGAKSSQRIDSTPAIAPAYTPPAPYELANPYEVPMPPVPKSREEANDSDTNPSGRGGPAAFSAPLGSCSNFRRRVAAAAAAPLGEGVTGDSGERPTAENECFQF</sequence>
<dbReference type="InterPro" id="IPR051694">
    <property type="entry name" value="Immunoregulatory_rcpt-like"/>
</dbReference>
<keyword evidence="2 6" id="KW-0812">Transmembrane</keyword>
<dbReference type="GO" id="GO:0071944">
    <property type="term" value="C:cell periphery"/>
    <property type="evidence" value="ECO:0007669"/>
    <property type="project" value="UniProtKB-ARBA"/>
</dbReference>
<keyword evidence="4 6" id="KW-0472">Membrane</keyword>
<dbReference type="PANTHER" id="PTHR15549">
    <property type="entry name" value="PAIRED IMMUNOGLOBULIN-LIKE TYPE 2 RECEPTOR"/>
    <property type="match status" value="1"/>
</dbReference>
<accession>A0A2A6BP90</accession>